<evidence type="ECO:0000256" key="4">
    <source>
        <dbReference type="ARBA" id="ARBA00017099"/>
    </source>
</evidence>
<evidence type="ECO:0000256" key="1">
    <source>
        <dbReference type="ARBA" id="ARBA00004781"/>
    </source>
</evidence>
<keyword evidence="6" id="KW-0521">NADP</keyword>
<dbReference type="InterPro" id="IPR036291">
    <property type="entry name" value="NAD(P)-bd_dom_sf"/>
</dbReference>
<dbReference type="UniPathway" id="UPA00124"/>
<dbReference type="EC" id="1.1.1.133" evidence="3 6"/>
<dbReference type="PANTHER" id="PTHR10491">
    <property type="entry name" value="DTDP-4-DEHYDRORHAMNOSE REDUCTASE"/>
    <property type="match status" value="1"/>
</dbReference>
<name>A0A7C4LIK8_9PLAN</name>
<dbReference type="GO" id="GO:0019305">
    <property type="term" value="P:dTDP-rhamnose biosynthetic process"/>
    <property type="evidence" value="ECO:0007669"/>
    <property type="project" value="UniProtKB-UniPathway"/>
</dbReference>
<comment type="similarity">
    <text evidence="2 6">Belongs to the dTDP-4-dehydrorhamnose reductase family.</text>
</comment>
<dbReference type="Pfam" id="PF04321">
    <property type="entry name" value="RmlD_sub_bind"/>
    <property type="match status" value="1"/>
</dbReference>
<sequence length="294" mass="31970">MPGIAVIGAAGQLGSDLLPLLGRRAIPLTRADVDLTDAPRLHACLDAAAPEQVVNCAAYNFVDRAEAEPERAFAVNALGVRNVAQWCGRHDVPLLHLSTDYVFGLDGPDRGPLTESDPPGPISVYGGSKLAGEWFVRGLCPRHWVVRTCGLYGRHATRGKGNFVETMLRLGRERSELRIVNDQRCTPTFTADLAAALVALLDTRDYGVFHATNAGECSWYEFALEIFRLSGLTPRVVPISSAEYGAAAQRPAYSVLCCRKLQAVTGCVLRPWQEALRDYLTLRQAQPESNTVGP</sequence>
<evidence type="ECO:0000256" key="5">
    <source>
        <dbReference type="ARBA" id="ARBA00048200"/>
    </source>
</evidence>
<proteinExistence type="inferred from homology"/>
<dbReference type="InterPro" id="IPR005913">
    <property type="entry name" value="dTDP_dehydrorham_reduct"/>
</dbReference>
<evidence type="ECO:0000256" key="2">
    <source>
        <dbReference type="ARBA" id="ARBA00010944"/>
    </source>
</evidence>
<dbReference type="CDD" id="cd05254">
    <property type="entry name" value="dTDP_HR_like_SDR_e"/>
    <property type="match status" value="1"/>
</dbReference>
<dbReference type="EMBL" id="DSVQ01000003">
    <property type="protein sequence ID" value="HGT37952.1"/>
    <property type="molecule type" value="Genomic_DNA"/>
</dbReference>
<accession>A0A7C4LIK8</accession>
<evidence type="ECO:0000313" key="8">
    <source>
        <dbReference type="EMBL" id="HGT37952.1"/>
    </source>
</evidence>
<evidence type="ECO:0000256" key="3">
    <source>
        <dbReference type="ARBA" id="ARBA00012929"/>
    </source>
</evidence>
<organism evidence="8">
    <name type="scientific">Schlesneria paludicola</name>
    <dbReference type="NCBI Taxonomy" id="360056"/>
    <lineage>
        <taxon>Bacteria</taxon>
        <taxon>Pseudomonadati</taxon>
        <taxon>Planctomycetota</taxon>
        <taxon>Planctomycetia</taxon>
        <taxon>Planctomycetales</taxon>
        <taxon>Planctomycetaceae</taxon>
        <taxon>Schlesneria</taxon>
    </lineage>
</organism>
<dbReference type="InterPro" id="IPR029903">
    <property type="entry name" value="RmlD-like-bd"/>
</dbReference>
<evidence type="ECO:0000256" key="6">
    <source>
        <dbReference type="RuleBase" id="RU364082"/>
    </source>
</evidence>
<dbReference type="Gene3D" id="3.40.50.720">
    <property type="entry name" value="NAD(P)-binding Rossmann-like Domain"/>
    <property type="match status" value="1"/>
</dbReference>
<dbReference type="PANTHER" id="PTHR10491:SF4">
    <property type="entry name" value="METHIONINE ADENOSYLTRANSFERASE 2 SUBUNIT BETA"/>
    <property type="match status" value="1"/>
</dbReference>
<comment type="pathway">
    <text evidence="1 6">Carbohydrate biosynthesis; dTDP-L-rhamnose biosynthesis.</text>
</comment>
<keyword evidence="6 8" id="KW-0560">Oxidoreductase</keyword>
<dbReference type="Gene3D" id="3.90.25.10">
    <property type="entry name" value="UDP-galactose 4-epimerase, domain 1"/>
    <property type="match status" value="1"/>
</dbReference>
<comment type="function">
    <text evidence="6">Catalyzes the reduction of dTDP-6-deoxy-L-lyxo-4-hexulose to yield dTDP-L-rhamnose.</text>
</comment>
<dbReference type="SUPFAM" id="SSF51735">
    <property type="entry name" value="NAD(P)-binding Rossmann-fold domains"/>
    <property type="match status" value="1"/>
</dbReference>
<dbReference type="AlphaFoldDB" id="A0A7C4LIK8"/>
<dbReference type="GO" id="GO:0008831">
    <property type="term" value="F:dTDP-4-dehydrorhamnose reductase activity"/>
    <property type="evidence" value="ECO:0007669"/>
    <property type="project" value="UniProtKB-EC"/>
</dbReference>
<dbReference type="NCBIfam" id="TIGR01214">
    <property type="entry name" value="rmlD"/>
    <property type="match status" value="1"/>
</dbReference>
<evidence type="ECO:0000259" key="7">
    <source>
        <dbReference type="Pfam" id="PF04321"/>
    </source>
</evidence>
<gene>
    <name evidence="8" type="primary">rfbD</name>
    <name evidence="8" type="ORF">ENS64_01585</name>
</gene>
<reference evidence="8" key="1">
    <citation type="journal article" date="2020" name="mSystems">
        <title>Genome- and Community-Level Interaction Insights into Carbon Utilization and Element Cycling Functions of Hydrothermarchaeota in Hydrothermal Sediment.</title>
        <authorList>
            <person name="Zhou Z."/>
            <person name="Liu Y."/>
            <person name="Xu W."/>
            <person name="Pan J."/>
            <person name="Luo Z.H."/>
            <person name="Li M."/>
        </authorList>
    </citation>
    <scope>NUCLEOTIDE SEQUENCE [LARGE SCALE GENOMIC DNA]</scope>
    <source>
        <strain evidence="8">SpSt-508</strain>
    </source>
</reference>
<comment type="catalytic activity">
    <reaction evidence="5">
        <text>dTDP-beta-L-rhamnose + NADP(+) = dTDP-4-dehydro-beta-L-rhamnose + NADPH + H(+)</text>
        <dbReference type="Rhea" id="RHEA:21796"/>
        <dbReference type="ChEBI" id="CHEBI:15378"/>
        <dbReference type="ChEBI" id="CHEBI:57510"/>
        <dbReference type="ChEBI" id="CHEBI:57783"/>
        <dbReference type="ChEBI" id="CHEBI:58349"/>
        <dbReference type="ChEBI" id="CHEBI:62830"/>
        <dbReference type="EC" id="1.1.1.133"/>
    </reaction>
</comment>
<feature type="domain" description="RmlD-like substrate binding" evidence="7">
    <location>
        <begin position="4"/>
        <end position="281"/>
    </location>
</feature>
<comment type="caution">
    <text evidence="8">The sequence shown here is derived from an EMBL/GenBank/DDBJ whole genome shotgun (WGS) entry which is preliminary data.</text>
</comment>
<protein>
    <recommendedName>
        <fullName evidence="4 6">dTDP-4-dehydrorhamnose reductase</fullName>
        <ecNumber evidence="3 6">1.1.1.133</ecNumber>
    </recommendedName>
</protein>